<evidence type="ECO:0000313" key="2">
    <source>
        <dbReference type="Proteomes" id="UP000077134"/>
    </source>
</evidence>
<dbReference type="Proteomes" id="UP000077134">
    <property type="component" value="Unassembled WGS sequence"/>
</dbReference>
<evidence type="ECO:0008006" key="3">
    <source>
        <dbReference type="Google" id="ProtNLM"/>
    </source>
</evidence>
<evidence type="ECO:0000313" key="1">
    <source>
        <dbReference type="EMBL" id="OAB75563.1"/>
    </source>
</evidence>
<comment type="caution">
    <text evidence="1">The sequence shown here is derived from an EMBL/GenBank/DDBJ whole genome shotgun (WGS) entry which is preliminary data.</text>
</comment>
<dbReference type="KEGG" id="pcx:LPB68_21695"/>
<organism evidence="1 2">
    <name type="scientific">Paenibacillus crassostreae</name>
    <dbReference type="NCBI Taxonomy" id="1763538"/>
    <lineage>
        <taxon>Bacteria</taxon>
        <taxon>Bacillati</taxon>
        <taxon>Bacillota</taxon>
        <taxon>Bacilli</taxon>
        <taxon>Bacillales</taxon>
        <taxon>Paenibacillaceae</taxon>
        <taxon>Paenibacillus</taxon>
    </lineage>
</organism>
<dbReference type="RefSeq" id="WP_068656951.1">
    <property type="nucleotide sequence ID" value="NZ_CP017773.1"/>
</dbReference>
<name>A0A167EHZ8_9BACL</name>
<sequence>MCKTDVAVNAGVHNSTGLEFQKHCALLFIIEDYENLKDRDYFLSIEHHDDILFCFRDKNNDINFVNSYQVKKASSEWTMSEDLFEIIKKITIVGDKLINEDFPRSLSYSHKLYFATNHAIKLNNGKRKKGETKNLTINEANNEQHFALIDQEIRDKIISQMELNGFKTKQQLSNVYLSFVDLPKTTKSQLAVLIGRCEDLLGDKISDSKAVIDTLLKMFRKIENTFNQENQAKILDESKRIDSNTINDVFNIVTKKKMAFSFWRAKAETICNDLNLFVNERKSFVSYFENSFDLFKDLEQGEHQRILKFVTENLDVTTEYRTHIECVTHLCEKFFKSIDSQLSKIEIKAAIYAAYVEMGDIDEY</sequence>
<protein>
    <recommendedName>
        <fullName evidence="3">CD-NTase associated protein 4-like DNA endonuclease domain-containing protein</fullName>
    </recommendedName>
</protein>
<reference evidence="1 2" key="1">
    <citation type="submission" date="2016-02" db="EMBL/GenBank/DDBJ databases">
        <title>Paenibacillus sp. LPB0068, isolated from Crassostrea gigas.</title>
        <authorList>
            <person name="Shin S.-K."/>
            <person name="Yi H."/>
        </authorList>
    </citation>
    <scope>NUCLEOTIDE SEQUENCE [LARGE SCALE GENOMIC DNA]</scope>
    <source>
        <strain evidence="1 2">LPB0068</strain>
    </source>
</reference>
<accession>A0A167EHZ8</accession>
<dbReference type="OrthoDB" id="982578at2"/>
<dbReference type="AlphaFoldDB" id="A0A167EHZ8"/>
<keyword evidence="2" id="KW-1185">Reference proteome</keyword>
<dbReference type="EMBL" id="LSFN01000007">
    <property type="protein sequence ID" value="OAB75563.1"/>
    <property type="molecule type" value="Genomic_DNA"/>
</dbReference>
<gene>
    <name evidence="1" type="ORF">PNBC_07985</name>
</gene>
<proteinExistence type="predicted"/>